<feature type="compositionally biased region" description="Basic and acidic residues" evidence="1">
    <location>
        <begin position="320"/>
        <end position="329"/>
    </location>
</feature>
<dbReference type="Proteomes" id="UP000030645">
    <property type="component" value="Unassembled WGS sequence"/>
</dbReference>
<evidence type="ECO:0000313" key="3">
    <source>
        <dbReference type="Proteomes" id="UP000030645"/>
    </source>
</evidence>
<feature type="region of interest" description="Disordered" evidence="1">
    <location>
        <begin position="168"/>
        <end position="189"/>
    </location>
</feature>
<feature type="compositionally biased region" description="Basic and acidic residues" evidence="1">
    <location>
        <begin position="343"/>
        <end position="359"/>
    </location>
</feature>
<proteinExistence type="predicted"/>
<organism evidence="2 3">
    <name type="scientific">Morus notabilis</name>
    <dbReference type="NCBI Taxonomy" id="981085"/>
    <lineage>
        <taxon>Eukaryota</taxon>
        <taxon>Viridiplantae</taxon>
        <taxon>Streptophyta</taxon>
        <taxon>Embryophyta</taxon>
        <taxon>Tracheophyta</taxon>
        <taxon>Spermatophyta</taxon>
        <taxon>Magnoliopsida</taxon>
        <taxon>eudicotyledons</taxon>
        <taxon>Gunneridae</taxon>
        <taxon>Pentapetalae</taxon>
        <taxon>rosids</taxon>
        <taxon>fabids</taxon>
        <taxon>Rosales</taxon>
        <taxon>Moraceae</taxon>
        <taxon>Moreae</taxon>
        <taxon>Morus</taxon>
    </lineage>
</organism>
<protein>
    <submittedName>
        <fullName evidence="2">Uncharacterized protein</fullName>
    </submittedName>
</protein>
<dbReference type="OrthoDB" id="778913at2759"/>
<feature type="region of interest" description="Disordered" evidence="1">
    <location>
        <begin position="22"/>
        <end position="52"/>
    </location>
</feature>
<dbReference type="PANTHER" id="PTHR33922:SF2">
    <property type="entry name" value="OS07G0589600 PROTEIN"/>
    <property type="match status" value="1"/>
</dbReference>
<feature type="compositionally biased region" description="Basic and acidic residues" evidence="1">
    <location>
        <begin position="26"/>
        <end position="40"/>
    </location>
</feature>
<reference evidence="3" key="1">
    <citation type="submission" date="2013-01" db="EMBL/GenBank/DDBJ databases">
        <title>Draft Genome Sequence of a Mulberry Tree, Morus notabilis C.K. Schneid.</title>
        <authorList>
            <person name="He N."/>
            <person name="Zhao S."/>
        </authorList>
    </citation>
    <scope>NUCLEOTIDE SEQUENCE</scope>
</reference>
<keyword evidence="3" id="KW-1185">Reference proteome</keyword>
<dbReference type="KEGG" id="mnt:21392756"/>
<accession>W9QJZ4</accession>
<sequence>MERRDNSHEEDAEDVSLCDLPVLSLLKKDQEEKRTQRPDDDGGGGGNNDNEEAKNNVLFEAHEEFAFGSVTGGSLSTAAEMCAADEVFFRGQILPLRLSVSSDAYTTRLDPARDSRSESMDRGSVVGFRSISSRSSSCSSRSTQNSSSVTSGTFITITRIASEPRLRTRNQFGSHPSPKPQIRVSSARGLERVSSAGRKQKSSMWDFFRLGLVRTPDIELQEIKANLRGNSGNKCTNYSVTRSSSVNNNNNNNNYSTSCGENSNNIAEKQKRRNFLSGCKCSAEAVAFNAIVAKSKGNCVATTNGDVNDGINGTTKHVSGTKEKAELKSNGDVTTSSKMKSVRQSDRDHDQNKRQEGSSRKQAVSHHRTYEWLKQLSHANPPMHV</sequence>
<feature type="region of interest" description="Disordered" evidence="1">
    <location>
        <begin position="302"/>
        <end position="367"/>
    </location>
</feature>
<gene>
    <name evidence="2" type="ORF">L484_009423</name>
</gene>
<evidence type="ECO:0000313" key="2">
    <source>
        <dbReference type="EMBL" id="EXB28737.1"/>
    </source>
</evidence>
<dbReference type="PANTHER" id="PTHR33922">
    <property type="entry name" value="OS01G0888066 PROTEIN-RELATED"/>
    <property type="match status" value="1"/>
</dbReference>
<name>W9QJZ4_9ROSA</name>
<dbReference type="eggNOG" id="ENOG502QVJC">
    <property type="taxonomic scope" value="Eukaryota"/>
</dbReference>
<feature type="compositionally biased region" description="Polar residues" evidence="1">
    <location>
        <begin position="302"/>
        <end position="318"/>
    </location>
</feature>
<dbReference type="EMBL" id="KE343405">
    <property type="protein sequence ID" value="EXB28737.1"/>
    <property type="molecule type" value="Genomic_DNA"/>
</dbReference>
<dbReference type="AlphaFoldDB" id="W9QJZ4"/>
<evidence type="ECO:0000256" key="1">
    <source>
        <dbReference type="SAM" id="MobiDB-lite"/>
    </source>
</evidence>